<dbReference type="GO" id="GO:0046872">
    <property type="term" value="F:metal ion binding"/>
    <property type="evidence" value="ECO:0007669"/>
    <property type="project" value="UniProtKB-KW"/>
</dbReference>
<dbReference type="Proteomes" id="UP000282322">
    <property type="component" value="Unassembled WGS sequence"/>
</dbReference>
<evidence type="ECO:0000256" key="8">
    <source>
        <dbReference type="HAMAP-Rule" id="MF_00316"/>
    </source>
</evidence>
<dbReference type="SUPFAM" id="SSF53448">
    <property type="entry name" value="Nucleotide-diphospho-sugar transferases"/>
    <property type="match status" value="1"/>
</dbReference>
<comment type="function">
    <text evidence="8">Transfers a GMP moiety from GTP to Mo-molybdopterin (Mo-MPT) cofactor (Moco or molybdenum cofactor) to form Mo-molybdopterin guanine dinucleotide (Mo-MGD) cofactor.</text>
</comment>
<gene>
    <name evidence="8" type="primary">mobA</name>
    <name evidence="10" type="ORF">EIK79_08090</name>
</gene>
<dbReference type="Pfam" id="PF12804">
    <property type="entry name" value="NTP_transf_3"/>
    <property type="match status" value="1"/>
</dbReference>
<feature type="binding site" evidence="8">
    <location>
        <position position="107"/>
    </location>
    <ligand>
        <name>GTP</name>
        <dbReference type="ChEBI" id="CHEBI:37565"/>
    </ligand>
</feature>
<evidence type="ECO:0000313" key="11">
    <source>
        <dbReference type="Proteomes" id="UP000282322"/>
    </source>
</evidence>
<evidence type="ECO:0000256" key="2">
    <source>
        <dbReference type="ARBA" id="ARBA00022679"/>
    </source>
</evidence>
<keyword evidence="3 8" id="KW-0479">Metal-binding</keyword>
<dbReference type="EC" id="2.7.7.77" evidence="8"/>
<keyword evidence="1 8" id="KW-0963">Cytoplasm</keyword>
<keyword evidence="2 8" id="KW-0808">Transferase</keyword>
<sequence length="208" mass="22309">MTQDERTGLIVAGGRSRRFGDRDKAVANLAGVPMIRRVADGIAPVIDRLIVNCRTEQVSAIRSVLAGYDRPVRFVCERTPDTGPVAGIKAGLRTIEDDAYTFVTACDMPLVDSDVVAHLFNRGQGHCAVIPKAEDGRLQPLHAVYRSSEMVAACEAALADGQRSIRAAVAALNAVIVPPAELRTHGSTTTFENVNTPTALQAVSERFE</sequence>
<dbReference type="GO" id="GO:0006777">
    <property type="term" value="P:Mo-molybdopterin cofactor biosynthetic process"/>
    <property type="evidence" value="ECO:0007669"/>
    <property type="project" value="UniProtKB-KW"/>
</dbReference>
<comment type="subcellular location">
    <subcellularLocation>
        <location evidence="8">Cytoplasm</location>
    </subcellularLocation>
</comment>
<evidence type="ECO:0000256" key="6">
    <source>
        <dbReference type="ARBA" id="ARBA00023134"/>
    </source>
</evidence>
<keyword evidence="11" id="KW-1185">Reference proteome</keyword>
<proteinExistence type="inferred from homology"/>
<evidence type="ECO:0000256" key="4">
    <source>
        <dbReference type="ARBA" id="ARBA00022741"/>
    </source>
</evidence>
<dbReference type="OrthoDB" id="28434at2157"/>
<feature type="binding site" evidence="8">
    <location>
        <position position="24"/>
    </location>
    <ligand>
        <name>GTP</name>
        <dbReference type="ChEBI" id="CHEBI:37565"/>
    </ligand>
</feature>
<dbReference type="InterPro" id="IPR029044">
    <property type="entry name" value="Nucleotide-diphossugar_trans"/>
</dbReference>
<dbReference type="EMBL" id="RRCH01000016">
    <property type="protein sequence ID" value="RRJ31181.1"/>
    <property type="molecule type" value="Genomic_DNA"/>
</dbReference>
<keyword evidence="10" id="KW-0548">Nucleotidyltransferase</keyword>
<dbReference type="RefSeq" id="WP_124954617.1">
    <property type="nucleotide sequence ID" value="NZ_RRCH01000016.1"/>
</dbReference>
<feature type="binding site" evidence="8">
    <location>
        <position position="52"/>
    </location>
    <ligand>
        <name>GTP</name>
        <dbReference type="ChEBI" id="CHEBI:37565"/>
    </ligand>
</feature>
<dbReference type="HAMAP" id="MF_00316">
    <property type="entry name" value="MobA"/>
    <property type="match status" value="1"/>
</dbReference>
<feature type="binding site" evidence="8">
    <location>
        <position position="107"/>
    </location>
    <ligand>
        <name>Mg(2+)</name>
        <dbReference type="ChEBI" id="CHEBI:18420"/>
    </ligand>
</feature>
<dbReference type="PANTHER" id="PTHR19136">
    <property type="entry name" value="MOLYBDENUM COFACTOR GUANYLYLTRANSFERASE"/>
    <property type="match status" value="1"/>
</dbReference>
<dbReference type="InterPro" id="IPR013482">
    <property type="entry name" value="Molybde_CF_guanTrfase"/>
</dbReference>
<keyword evidence="6 8" id="KW-0342">GTP-binding</keyword>
<keyword evidence="4 8" id="KW-0547">Nucleotide-binding</keyword>
<evidence type="ECO:0000256" key="7">
    <source>
        <dbReference type="ARBA" id="ARBA00023150"/>
    </source>
</evidence>
<evidence type="ECO:0000256" key="5">
    <source>
        <dbReference type="ARBA" id="ARBA00022842"/>
    </source>
</evidence>
<accession>A0A3P3RCN9</accession>
<evidence type="ECO:0000313" key="10">
    <source>
        <dbReference type="EMBL" id="RRJ31181.1"/>
    </source>
</evidence>
<comment type="caution">
    <text evidence="10">The sequence shown here is derived from an EMBL/GenBank/DDBJ whole genome shotgun (WGS) entry which is preliminary data.</text>
</comment>
<comment type="domain">
    <text evidence="8">The N-terminal domain determines nucleotide recognition and specific binding, while the C-terminal domain determines the specific binding to the target protein.</text>
</comment>
<dbReference type="GO" id="GO:0005737">
    <property type="term" value="C:cytoplasm"/>
    <property type="evidence" value="ECO:0007669"/>
    <property type="project" value="UniProtKB-SubCell"/>
</dbReference>
<reference evidence="10 11" key="1">
    <citation type="submission" date="2018-11" db="EMBL/GenBank/DDBJ databases">
        <title>Taxonoimc description of Halomarina strain SPP-AMP-1.</title>
        <authorList>
            <person name="Pal Y."/>
            <person name="Srinivasana K."/>
            <person name="Verma A."/>
            <person name="Kumar P."/>
        </authorList>
    </citation>
    <scope>NUCLEOTIDE SEQUENCE [LARGE SCALE GENOMIC DNA]</scope>
    <source>
        <strain evidence="10 11">SPP-AMP-1</strain>
    </source>
</reference>
<comment type="catalytic activity">
    <reaction evidence="8">
        <text>Mo-molybdopterin + GTP + H(+) = Mo-molybdopterin guanine dinucleotide + diphosphate</text>
        <dbReference type="Rhea" id="RHEA:34243"/>
        <dbReference type="ChEBI" id="CHEBI:15378"/>
        <dbReference type="ChEBI" id="CHEBI:33019"/>
        <dbReference type="ChEBI" id="CHEBI:37565"/>
        <dbReference type="ChEBI" id="CHEBI:71302"/>
        <dbReference type="ChEBI" id="CHEBI:71310"/>
        <dbReference type="EC" id="2.7.7.77"/>
    </reaction>
</comment>
<feature type="binding site" evidence="8">
    <location>
        <begin position="11"/>
        <end position="13"/>
    </location>
    <ligand>
        <name>GTP</name>
        <dbReference type="ChEBI" id="CHEBI:37565"/>
    </ligand>
</feature>
<comment type="caution">
    <text evidence="8">Lacks conserved residue(s) required for the propagation of feature annotation.</text>
</comment>
<organism evidence="10 11">
    <name type="scientific">Halocatena pleomorpha</name>
    <dbReference type="NCBI Taxonomy" id="1785090"/>
    <lineage>
        <taxon>Archaea</taxon>
        <taxon>Methanobacteriati</taxon>
        <taxon>Methanobacteriota</taxon>
        <taxon>Stenosarchaea group</taxon>
        <taxon>Halobacteria</taxon>
        <taxon>Halobacteriales</taxon>
        <taxon>Natronomonadaceae</taxon>
        <taxon>Halocatena</taxon>
    </lineage>
</organism>
<dbReference type="GO" id="GO:0005525">
    <property type="term" value="F:GTP binding"/>
    <property type="evidence" value="ECO:0007669"/>
    <property type="project" value="UniProtKB-UniRule"/>
</dbReference>
<comment type="similarity">
    <text evidence="8">Belongs to the MobA family.</text>
</comment>
<name>A0A3P3RCN9_9EURY</name>
<keyword evidence="5 8" id="KW-0460">Magnesium</keyword>
<dbReference type="GO" id="GO:0061603">
    <property type="term" value="F:molybdenum cofactor guanylyltransferase activity"/>
    <property type="evidence" value="ECO:0007669"/>
    <property type="project" value="UniProtKB-EC"/>
</dbReference>
<dbReference type="PANTHER" id="PTHR19136:SF81">
    <property type="entry name" value="MOLYBDENUM COFACTOR GUANYLYLTRANSFERASE"/>
    <property type="match status" value="1"/>
</dbReference>
<dbReference type="InterPro" id="IPR025877">
    <property type="entry name" value="MobA-like_NTP_Trfase"/>
</dbReference>
<dbReference type="AlphaFoldDB" id="A0A3P3RCN9"/>
<evidence type="ECO:0000256" key="3">
    <source>
        <dbReference type="ARBA" id="ARBA00022723"/>
    </source>
</evidence>
<dbReference type="Gene3D" id="3.90.550.10">
    <property type="entry name" value="Spore Coat Polysaccharide Biosynthesis Protein SpsA, Chain A"/>
    <property type="match status" value="1"/>
</dbReference>
<evidence type="ECO:0000259" key="9">
    <source>
        <dbReference type="Pfam" id="PF12804"/>
    </source>
</evidence>
<evidence type="ECO:0000256" key="1">
    <source>
        <dbReference type="ARBA" id="ARBA00022490"/>
    </source>
</evidence>
<keyword evidence="7 8" id="KW-0501">Molybdenum cofactor biosynthesis</keyword>
<feature type="domain" description="MobA-like NTP transferase" evidence="9">
    <location>
        <begin position="8"/>
        <end position="167"/>
    </location>
</feature>
<protein>
    <recommendedName>
        <fullName evidence="8">Probable molybdenum cofactor guanylyltransferase</fullName>
        <shortName evidence="8">MoCo guanylyltransferase</shortName>
        <ecNumber evidence="8">2.7.7.77</ecNumber>
    </recommendedName>
    <alternativeName>
        <fullName evidence="8">GTP:molybdopterin guanylyltransferase</fullName>
    </alternativeName>
    <alternativeName>
        <fullName evidence="8">Mo-MPT guanylyltransferase</fullName>
    </alternativeName>
    <alternativeName>
        <fullName evidence="8">Molybdopterin guanylyltransferase</fullName>
    </alternativeName>
    <alternativeName>
        <fullName evidence="8">Molybdopterin-guanine dinucleotide synthase</fullName>
        <shortName evidence="8">MGD synthase</shortName>
    </alternativeName>
</protein>
<comment type="cofactor">
    <cofactor evidence="8">
        <name>Mg(2+)</name>
        <dbReference type="ChEBI" id="CHEBI:18420"/>
    </cofactor>
</comment>
<dbReference type="CDD" id="cd02503">
    <property type="entry name" value="MobA"/>
    <property type="match status" value="1"/>
</dbReference>